<name>A0A1D8NEW4_YARLL</name>
<gene>
    <name evidence="1" type="ORF">YALI1_D20968g</name>
</gene>
<accession>A0A1D8NEW4</accession>
<sequence length="137" mass="15265">MMVEVKKEMENAVAGEETNQVSRSVSMPPEYKLPEFPDYLAQESITPLSPISTDIDNLGSCPCCSQSLTISLVHHNTGLITCNNLDCIYPFNKDSILSHFIHIPTNRILRETADRMKSLENLSLKTIGIIDRDLGSL</sequence>
<dbReference type="RefSeq" id="XP_068138835.1">
    <property type="nucleotide sequence ID" value="XM_068282734.1"/>
</dbReference>
<dbReference type="Proteomes" id="UP000182444">
    <property type="component" value="Chromosome 1D"/>
</dbReference>
<protein>
    <submittedName>
        <fullName evidence="1">Uncharacterized protein</fullName>
    </submittedName>
</protein>
<organism evidence="1 2">
    <name type="scientific">Yarrowia lipolytica</name>
    <name type="common">Candida lipolytica</name>
    <dbReference type="NCBI Taxonomy" id="4952"/>
    <lineage>
        <taxon>Eukaryota</taxon>
        <taxon>Fungi</taxon>
        <taxon>Dikarya</taxon>
        <taxon>Ascomycota</taxon>
        <taxon>Saccharomycotina</taxon>
        <taxon>Dipodascomycetes</taxon>
        <taxon>Dipodascales</taxon>
        <taxon>Dipodascales incertae sedis</taxon>
        <taxon>Yarrowia</taxon>
    </lineage>
</organism>
<dbReference type="AlphaFoldDB" id="A0A1D8NEW4"/>
<evidence type="ECO:0000313" key="1">
    <source>
        <dbReference type="EMBL" id="AOW04174.1"/>
    </source>
</evidence>
<proteinExistence type="predicted"/>
<reference evidence="1 2" key="1">
    <citation type="journal article" date="2016" name="PLoS ONE">
        <title>Sequence Assembly of Yarrowia lipolytica Strain W29/CLIB89 Shows Transposable Element Diversity.</title>
        <authorList>
            <person name="Magnan C."/>
            <person name="Yu J."/>
            <person name="Chang I."/>
            <person name="Jahn E."/>
            <person name="Kanomata Y."/>
            <person name="Wu J."/>
            <person name="Zeller M."/>
            <person name="Oakes M."/>
            <person name="Baldi P."/>
            <person name="Sandmeyer S."/>
        </authorList>
    </citation>
    <scope>NUCLEOTIDE SEQUENCE [LARGE SCALE GENOMIC DNA]</scope>
    <source>
        <strain evidence="2">CLIB89(W29)</strain>
    </source>
</reference>
<dbReference type="GeneID" id="94583349"/>
<dbReference type="VEuPathDB" id="FungiDB:YALI1_D20968g"/>
<evidence type="ECO:0000313" key="2">
    <source>
        <dbReference type="Proteomes" id="UP000182444"/>
    </source>
</evidence>
<dbReference type="EMBL" id="CP017556">
    <property type="protein sequence ID" value="AOW04174.1"/>
    <property type="molecule type" value="Genomic_DNA"/>
</dbReference>